<dbReference type="InterPro" id="IPR052896">
    <property type="entry name" value="GGT-like_enzyme"/>
</dbReference>
<dbReference type="InterPro" id="IPR029055">
    <property type="entry name" value="Ntn_hydrolases_N"/>
</dbReference>
<dbReference type="EC" id="2.3.2.2" evidence="1"/>
<keyword evidence="2" id="KW-1185">Reference proteome</keyword>
<dbReference type="GO" id="GO:0103068">
    <property type="term" value="F:leukotriene C4 gamma-glutamyl transferase activity"/>
    <property type="evidence" value="ECO:0007669"/>
    <property type="project" value="UniProtKB-EC"/>
</dbReference>
<dbReference type="PANTHER" id="PTHR43881:SF1">
    <property type="entry name" value="GAMMA-GLUTAMYLTRANSPEPTIDASE (AFU_ORTHOLOGUE AFUA_4G13580)"/>
    <property type="match status" value="1"/>
</dbReference>
<dbReference type="InterPro" id="IPR043137">
    <property type="entry name" value="GGT_ssub_C"/>
</dbReference>
<keyword evidence="1" id="KW-0012">Acyltransferase</keyword>
<keyword evidence="1" id="KW-0808">Transferase</keyword>
<evidence type="ECO:0000313" key="2">
    <source>
        <dbReference type="Proteomes" id="UP000207598"/>
    </source>
</evidence>
<protein>
    <submittedName>
        <fullName evidence="1">Putative gamma-glutamyltransferase YwrD</fullName>
        <ecNumber evidence="1">2.3.2.2</ecNumber>
    </submittedName>
</protein>
<accession>A0A238L1B5</accession>
<gene>
    <name evidence="1" type="primary">ywrD_3</name>
    <name evidence="1" type="ORF">MAA8898_04115</name>
</gene>
<dbReference type="EMBL" id="FXYF01000014">
    <property type="protein sequence ID" value="SMX48809.1"/>
    <property type="molecule type" value="Genomic_DNA"/>
</dbReference>
<dbReference type="PANTHER" id="PTHR43881">
    <property type="entry name" value="GAMMA-GLUTAMYLTRANSPEPTIDASE (AFU_ORTHOLOGUE AFUA_4G13580)"/>
    <property type="match status" value="1"/>
</dbReference>
<sequence length="95" mass="10273">MVTGMADFGYDVLQAIEAPRWLIGRTWEMDSRDLWLESGIPDQVARELTLRGQPVQMLAGWSGIVGHAQAIRIIRETGFMIGGADPGGDGAALGF</sequence>
<proteinExistence type="predicted"/>
<dbReference type="Pfam" id="PF01019">
    <property type="entry name" value="G_glu_transpept"/>
    <property type="match status" value="1"/>
</dbReference>
<dbReference type="SUPFAM" id="SSF56235">
    <property type="entry name" value="N-terminal nucleophile aminohydrolases (Ntn hydrolases)"/>
    <property type="match status" value="1"/>
</dbReference>
<reference evidence="1 2" key="1">
    <citation type="submission" date="2017-05" db="EMBL/GenBank/DDBJ databases">
        <authorList>
            <person name="Song R."/>
            <person name="Chenine A.L."/>
            <person name="Ruprecht R.M."/>
        </authorList>
    </citation>
    <scope>NUCLEOTIDE SEQUENCE [LARGE SCALE GENOMIC DNA]</scope>
    <source>
        <strain evidence="1 2">CECT 8898</strain>
    </source>
</reference>
<organism evidence="1 2">
    <name type="scientific">Maliponia aquimaris</name>
    <dbReference type="NCBI Taxonomy" id="1673631"/>
    <lineage>
        <taxon>Bacteria</taxon>
        <taxon>Pseudomonadati</taxon>
        <taxon>Pseudomonadota</taxon>
        <taxon>Alphaproteobacteria</taxon>
        <taxon>Rhodobacterales</taxon>
        <taxon>Paracoccaceae</taxon>
        <taxon>Maliponia</taxon>
    </lineage>
</organism>
<evidence type="ECO:0000313" key="1">
    <source>
        <dbReference type="EMBL" id="SMX48809.1"/>
    </source>
</evidence>
<name>A0A238L1B5_9RHOB</name>
<dbReference type="AlphaFoldDB" id="A0A238L1B5"/>
<dbReference type="Gene3D" id="3.60.20.40">
    <property type="match status" value="1"/>
</dbReference>
<dbReference type="Proteomes" id="UP000207598">
    <property type="component" value="Unassembled WGS sequence"/>
</dbReference>